<dbReference type="EMBL" id="KV582300">
    <property type="protein sequence ID" value="OPL33577.1"/>
    <property type="molecule type" value="Genomic_DNA"/>
</dbReference>
<reference evidence="2 3" key="1">
    <citation type="journal article" date="2016" name="PLoS ONE">
        <title>A First Insight into the Genome of the Filter-Feeder Mussel Mytilus galloprovincialis.</title>
        <authorList>
            <person name="Murgarella M."/>
            <person name="Puiu D."/>
            <person name="Novoa B."/>
            <person name="Figueras A."/>
            <person name="Posada D."/>
            <person name="Canchaya C."/>
        </authorList>
    </citation>
    <scope>NUCLEOTIDE SEQUENCE [LARGE SCALE GENOMIC DNA]</scope>
    <source>
        <tissue evidence="2">Muscle</tissue>
    </source>
</reference>
<keyword evidence="1" id="KW-0812">Transmembrane</keyword>
<evidence type="ECO:0000313" key="3">
    <source>
        <dbReference type="Proteomes" id="UP000266721"/>
    </source>
</evidence>
<gene>
    <name evidence="2" type="ORF">AM593_05761</name>
</gene>
<comment type="caution">
    <text evidence="2">The sequence shown here is derived from an EMBL/GenBank/DDBJ whole genome shotgun (WGS) entry which is preliminary data.</text>
</comment>
<organism evidence="2 3">
    <name type="scientific">Mytilus galloprovincialis</name>
    <name type="common">Mediterranean mussel</name>
    <dbReference type="NCBI Taxonomy" id="29158"/>
    <lineage>
        <taxon>Eukaryota</taxon>
        <taxon>Metazoa</taxon>
        <taxon>Spiralia</taxon>
        <taxon>Lophotrochozoa</taxon>
        <taxon>Mollusca</taxon>
        <taxon>Bivalvia</taxon>
        <taxon>Autobranchia</taxon>
        <taxon>Pteriomorphia</taxon>
        <taxon>Mytilida</taxon>
        <taxon>Mytiloidea</taxon>
        <taxon>Mytilidae</taxon>
        <taxon>Mytilinae</taxon>
        <taxon>Mytilus</taxon>
    </lineage>
</organism>
<dbReference type="Proteomes" id="UP000266721">
    <property type="component" value="Unassembled WGS sequence"/>
</dbReference>
<name>A0A3L5TUF5_MYTGA</name>
<feature type="non-terminal residue" evidence="2">
    <location>
        <position position="1"/>
    </location>
</feature>
<accession>A0A3L5TUF5</accession>
<evidence type="ECO:0000256" key="1">
    <source>
        <dbReference type="SAM" id="Phobius"/>
    </source>
</evidence>
<dbReference type="AlphaFoldDB" id="A0A3L5TUF5"/>
<sequence length="133" mass="15547">TAKLKKKNTEKVHISFGFGKFINKCYTQYIGYRCEMIDQNSTLKSSESTEEKDIENRHIPGITACVVAVFIVVLAIILIRRIERKMRVMDQKQQTWFESLPTHKWFESLPTTKMVGITTNNENNLNHFHKNNL</sequence>
<keyword evidence="1" id="KW-1133">Transmembrane helix</keyword>
<protein>
    <submittedName>
        <fullName evidence="2">Uncharacterized protein</fullName>
    </submittedName>
</protein>
<feature type="transmembrane region" description="Helical" evidence="1">
    <location>
        <begin position="59"/>
        <end position="79"/>
    </location>
</feature>
<keyword evidence="1" id="KW-0472">Membrane</keyword>
<evidence type="ECO:0000313" key="2">
    <source>
        <dbReference type="EMBL" id="OPL33577.1"/>
    </source>
</evidence>
<keyword evidence="3" id="KW-1185">Reference proteome</keyword>
<feature type="non-terminal residue" evidence="2">
    <location>
        <position position="133"/>
    </location>
</feature>
<proteinExistence type="predicted"/>